<keyword evidence="2 6" id="KW-0732">Signal</keyword>
<dbReference type="PROSITE" id="PS51257">
    <property type="entry name" value="PROKAR_LIPOPROTEIN"/>
    <property type="match status" value="1"/>
</dbReference>
<keyword evidence="5" id="KW-0449">Lipoprotein</keyword>
<sequence length="536" mass="60914">MRLARSWLSRLAVIVILSLLAAGCSGFEDTDRLGLASDPIRSFEADGFAAADDGWGTLRIELFERSNKPIGAPTITDNAMTQYIQEHFGDPERIKIEFVTVPRAEEVRRLQVLMAANQAPDIVFTYDLPTVYNFYTQGKLTDLSPLLDQYGSRLKQLLGEEILSYGRLEGTQFAIPAKRVLTARSTTLIREDWLREAGLPLPETTEDFYRALQTFKEDRLRKDGEIIYPFGQIDYYHTAPLQYSFWDWDQITMEDLYAEPGWTMPGNKEAFRFLNRLYHEGLIDPDFHLDRFAQQSQKDLINGRVGAATPNTNEPVYMGYLAELLRNDPDAILTPIDPFTNVNGKKPKPILEDTGMYIMVPKASKNAEAAIKYLNWMAQPENIITLQNGIQGVTYQMENGVPVTLESEDADRLLFNYFDYCIILNGKYVSSKDERLNLKANASNARFEEFTRKSVEYAMNDGIETPRIHAILPSDIQYAAILNEKNDEVFVKVITASPEKFDAVYDEEVAEYLSMGGQQVREEKHQAYQAQSSGTP</sequence>
<comment type="caution">
    <text evidence="7">The sequence shown here is derived from an EMBL/GenBank/DDBJ whole genome shotgun (WGS) entry which is preliminary data.</text>
</comment>
<dbReference type="PANTHER" id="PTHR43649:SF33">
    <property type="entry name" value="POLYGALACTURONAN_RHAMNOGALACTURONAN-BINDING PROTEIN YTCQ"/>
    <property type="match status" value="1"/>
</dbReference>
<organism evidence="7 8">
    <name type="scientific">Paenibacillus mellifer</name>
    <dbReference type="NCBI Taxonomy" id="2937794"/>
    <lineage>
        <taxon>Bacteria</taxon>
        <taxon>Bacillati</taxon>
        <taxon>Bacillota</taxon>
        <taxon>Bacilli</taxon>
        <taxon>Bacillales</taxon>
        <taxon>Paenibacillaceae</taxon>
        <taxon>Paenibacillus</taxon>
    </lineage>
</organism>
<dbReference type="Pfam" id="PF01547">
    <property type="entry name" value="SBP_bac_1"/>
    <property type="match status" value="1"/>
</dbReference>
<evidence type="ECO:0000313" key="8">
    <source>
        <dbReference type="Proteomes" id="UP001139534"/>
    </source>
</evidence>
<gene>
    <name evidence="7" type="ORF">M0651_07890</name>
</gene>
<name>A0A9X2BSS4_9BACL</name>
<dbReference type="PANTHER" id="PTHR43649">
    <property type="entry name" value="ARABINOSE-BINDING PROTEIN-RELATED"/>
    <property type="match status" value="1"/>
</dbReference>
<evidence type="ECO:0000256" key="4">
    <source>
        <dbReference type="ARBA" id="ARBA00023139"/>
    </source>
</evidence>
<dbReference type="AlphaFoldDB" id="A0A9X2BSS4"/>
<feature type="signal peptide" evidence="6">
    <location>
        <begin position="1"/>
        <end position="21"/>
    </location>
</feature>
<evidence type="ECO:0000256" key="2">
    <source>
        <dbReference type="ARBA" id="ARBA00022729"/>
    </source>
</evidence>
<keyword evidence="4" id="KW-0564">Palmitate</keyword>
<dbReference type="InterPro" id="IPR050490">
    <property type="entry name" value="Bact_solute-bd_prot1"/>
</dbReference>
<accession>A0A9X2BSS4</accession>
<dbReference type="Gene3D" id="3.40.190.10">
    <property type="entry name" value="Periplasmic binding protein-like II"/>
    <property type="match status" value="2"/>
</dbReference>
<feature type="chain" id="PRO_5040787959" evidence="6">
    <location>
        <begin position="22"/>
        <end position="536"/>
    </location>
</feature>
<evidence type="ECO:0000313" key="7">
    <source>
        <dbReference type="EMBL" id="MCK8487086.1"/>
    </source>
</evidence>
<protein>
    <submittedName>
        <fullName evidence="7">Extracellular solute-binding protein</fullName>
    </submittedName>
</protein>
<evidence type="ECO:0000256" key="5">
    <source>
        <dbReference type="ARBA" id="ARBA00023288"/>
    </source>
</evidence>
<evidence type="ECO:0000256" key="6">
    <source>
        <dbReference type="SAM" id="SignalP"/>
    </source>
</evidence>
<dbReference type="SUPFAM" id="SSF53850">
    <property type="entry name" value="Periplasmic binding protein-like II"/>
    <property type="match status" value="1"/>
</dbReference>
<reference evidence="7" key="1">
    <citation type="submission" date="2022-04" db="EMBL/GenBank/DDBJ databases">
        <authorList>
            <person name="Seo M.-J."/>
        </authorList>
    </citation>
    <scope>NUCLEOTIDE SEQUENCE</scope>
    <source>
        <strain evidence="7">MBLB2552</strain>
    </source>
</reference>
<dbReference type="RefSeq" id="WP_248551297.1">
    <property type="nucleotide sequence ID" value="NZ_JALPRK010000005.1"/>
</dbReference>
<keyword evidence="1" id="KW-1003">Cell membrane</keyword>
<evidence type="ECO:0000256" key="3">
    <source>
        <dbReference type="ARBA" id="ARBA00023136"/>
    </source>
</evidence>
<keyword evidence="3" id="KW-0472">Membrane</keyword>
<dbReference type="InterPro" id="IPR006059">
    <property type="entry name" value="SBP"/>
</dbReference>
<dbReference type="EMBL" id="JALPRK010000005">
    <property type="protein sequence ID" value="MCK8487086.1"/>
    <property type="molecule type" value="Genomic_DNA"/>
</dbReference>
<dbReference type="Proteomes" id="UP001139534">
    <property type="component" value="Unassembled WGS sequence"/>
</dbReference>
<evidence type="ECO:0000256" key="1">
    <source>
        <dbReference type="ARBA" id="ARBA00022475"/>
    </source>
</evidence>
<keyword evidence="8" id="KW-1185">Reference proteome</keyword>
<proteinExistence type="predicted"/>